<dbReference type="EMBL" id="DTLB01000051">
    <property type="protein sequence ID" value="HFW33010.1"/>
    <property type="molecule type" value="Genomic_DNA"/>
</dbReference>
<comment type="caution">
    <text evidence="1">The sequence shown here is derived from an EMBL/GenBank/DDBJ whole genome shotgun (WGS) entry which is preliminary data.</text>
</comment>
<organism evidence="1">
    <name type="scientific">Archaeoglobus fulgidus</name>
    <dbReference type="NCBI Taxonomy" id="2234"/>
    <lineage>
        <taxon>Archaea</taxon>
        <taxon>Methanobacteriati</taxon>
        <taxon>Methanobacteriota</taxon>
        <taxon>Archaeoglobi</taxon>
        <taxon>Archaeoglobales</taxon>
        <taxon>Archaeoglobaceae</taxon>
        <taxon>Archaeoglobus</taxon>
    </lineage>
</organism>
<sequence>MIELLIGIVFAAVILALPYLKDRIGGDLFTRFKIPLARRKEIEEKIKEVDKELEKVVELGVRKKDIGVTENSKPQEKVALLEDVAEIQIDDNLLEEMETASTIKTSMPDYSEERLPDIPELPELNSDLDMDFEDIGGEIKLEDAGEEEEIEKVEFDEEDDLISSIAKVVEVKEEEEFDLLRDLKGKKFSAEELEKELHETIQRLKALAGGR</sequence>
<reference evidence="1" key="1">
    <citation type="journal article" date="2020" name="mSystems">
        <title>Genome- and Community-Level Interaction Insights into Carbon Utilization and Element Cycling Functions of Hydrothermarchaeota in Hydrothermal Sediment.</title>
        <authorList>
            <person name="Zhou Z."/>
            <person name="Liu Y."/>
            <person name="Xu W."/>
            <person name="Pan J."/>
            <person name="Luo Z.H."/>
            <person name="Li M."/>
        </authorList>
    </citation>
    <scope>NUCLEOTIDE SEQUENCE [LARGE SCALE GENOMIC DNA]</scope>
    <source>
        <strain evidence="1">SpSt-87</strain>
    </source>
</reference>
<protein>
    <submittedName>
        <fullName evidence="1">Uncharacterized protein</fullName>
    </submittedName>
</protein>
<evidence type="ECO:0000313" key="1">
    <source>
        <dbReference type="EMBL" id="HFW33010.1"/>
    </source>
</evidence>
<dbReference type="AlphaFoldDB" id="A0A7C3MHA5"/>
<accession>A0A7C3MHA5</accession>
<gene>
    <name evidence="1" type="ORF">ENW66_08725</name>
</gene>
<name>A0A7C3MHA5_ARCFL</name>
<proteinExistence type="predicted"/>